<comment type="caution">
    <text evidence="1">The sequence shown here is derived from an EMBL/GenBank/DDBJ whole genome shotgun (WGS) entry which is preliminary data.</text>
</comment>
<organism evidence="1 2">
    <name type="scientific">Microdochium trichocladiopsis</name>
    <dbReference type="NCBI Taxonomy" id="1682393"/>
    <lineage>
        <taxon>Eukaryota</taxon>
        <taxon>Fungi</taxon>
        <taxon>Dikarya</taxon>
        <taxon>Ascomycota</taxon>
        <taxon>Pezizomycotina</taxon>
        <taxon>Sordariomycetes</taxon>
        <taxon>Xylariomycetidae</taxon>
        <taxon>Xylariales</taxon>
        <taxon>Microdochiaceae</taxon>
        <taxon>Microdochium</taxon>
    </lineage>
</organism>
<dbReference type="EMBL" id="JAGTJQ010000004">
    <property type="protein sequence ID" value="KAH7032873.1"/>
    <property type="molecule type" value="Genomic_DNA"/>
</dbReference>
<reference evidence="1" key="1">
    <citation type="journal article" date="2021" name="Nat. Commun.">
        <title>Genetic determinants of endophytism in the Arabidopsis root mycobiome.</title>
        <authorList>
            <person name="Mesny F."/>
            <person name="Miyauchi S."/>
            <person name="Thiergart T."/>
            <person name="Pickel B."/>
            <person name="Atanasova L."/>
            <person name="Karlsson M."/>
            <person name="Huettel B."/>
            <person name="Barry K.W."/>
            <person name="Haridas S."/>
            <person name="Chen C."/>
            <person name="Bauer D."/>
            <person name="Andreopoulos W."/>
            <person name="Pangilinan J."/>
            <person name="LaButti K."/>
            <person name="Riley R."/>
            <person name="Lipzen A."/>
            <person name="Clum A."/>
            <person name="Drula E."/>
            <person name="Henrissat B."/>
            <person name="Kohler A."/>
            <person name="Grigoriev I.V."/>
            <person name="Martin F.M."/>
            <person name="Hacquard S."/>
        </authorList>
    </citation>
    <scope>NUCLEOTIDE SEQUENCE</scope>
    <source>
        <strain evidence="1">MPI-CAGE-CH-0230</strain>
    </source>
</reference>
<keyword evidence="2" id="KW-1185">Reference proteome</keyword>
<protein>
    <recommendedName>
        <fullName evidence="3">Clr5 domain-containing protein</fullName>
    </recommendedName>
</protein>
<accession>A0A9P8YB47</accession>
<dbReference type="Proteomes" id="UP000756346">
    <property type="component" value="Unassembled WGS sequence"/>
</dbReference>
<evidence type="ECO:0000313" key="1">
    <source>
        <dbReference type="EMBL" id="KAH7032873.1"/>
    </source>
</evidence>
<dbReference type="OrthoDB" id="4115389at2759"/>
<evidence type="ECO:0008006" key="3">
    <source>
        <dbReference type="Google" id="ProtNLM"/>
    </source>
</evidence>
<dbReference type="GeneID" id="70177273"/>
<name>A0A9P8YB47_9PEZI</name>
<sequence>MVRADQRLCDRTKMYKLRLAEWEFNKNNRERDIVAMLQVQGQRSAAGKTTTFKRHGKPVQIEAYLRRKGIDTLNLPDAMPEDQRQLPTYIRQLTPPPSVSVSGHARLQELLFQCFRDLAWKRQASVGRGVSWIVEKGLYVGTPTMMALRDMYDADCLFAQGLPKLGGAVCERSFRSIHHLVLDPTLEGFCHLVTNLQRMRSPGIGKETWRYLSGYARAIQATGPIKPLLENIEKLFDGDQVGLAERQEFLTDCIDHILISDENEVGFPPSTVTQLYPFLFQIPVLDGSTDPRYRRLQQRCDIGRLAQLRGVQRKLSTPSETPADSSVKTEEMAFEIAMMKRVQAEEEAFFESLQLLMVGDQSNWLSPEVASLCASIIARASDPQFEGGYYAYNAYKGLAALNKTLWDQERVQERIVEVLAPQEYGVSLSPVSPTSSSVAASIASSPSQQYSPQSTPSKLELAVSFLEQAIMILERWTDSEALLLEDLGKLEEWCRQCGDLARVAKAQRMREDCVSTLLEKSLSLNL</sequence>
<evidence type="ECO:0000313" key="2">
    <source>
        <dbReference type="Proteomes" id="UP000756346"/>
    </source>
</evidence>
<gene>
    <name evidence="1" type="ORF">B0I36DRAFT_101655</name>
</gene>
<proteinExistence type="predicted"/>
<dbReference type="RefSeq" id="XP_046013705.1">
    <property type="nucleotide sequence ID" value="XM_046147727.1"/>
</dbReference>
<dbReference type="AlphaFoldDB" id="A0A9P8YB47"/>